<accession>A0A380P7K4</accession>
<organism evidence="2 3">
    <name type="scientific">Weissella viridescens</name>
    <name type="common">Lactobacillus viridescens</name>
    <dbReference type="NCBI Taxonomy" id="1629"/>
    <lineage>
        <taxon>Bacteria</taxon>
        <taxon>Bacillati</taxon>
        <taxon>Bacillota</taxon>
        <taxon>Bacilli</taxon>
        <taxon>Lactobacillales</taxon>
        <taxon>Lactobacillaceae</taxon>
        <taxon>Weissella</taxon>
    </lineage>
</organism>
<evidence type="ECO:0000313" key="2">
    <source>
        <dbReference type="EMBL" id="SUP61075.1"/>
    </source>
</evidence>
<dbReference type="PANTHER" id="PTHR32294">
    <property type="entry name" value="DNA POLYMERASE III SUBUNIT ALPHA"/>
    <property type="match status" value="1"/>
</dbReference>
<gene>
    <name evidence="2" type="primary">polC_3</name>
    <name evidence="2" type="ORF">NCTC13645_02199</name>
</gene>
<dbReference type="GO" id="GO:0003887">
    <property type="term" value="F:DNA-directed DNA polymerase activity"/>
    <property type="evidence" value="ECO:0007669"/>
    <property type="project" value="UniProtKB-EC"/>
</dbReference>
<feature type="domain" description="PHP" evidence="1">
    <location>
        <begin position="1"/>
        <end position="54"/>
    </location>
</feature>
<sequence>MSTMDATNSIGEYVKQAADWGMDAIAITDTAGAQGFPEAATSAAKMALKCCMGLK</sequence>
<protein>
    <submittedName>
        <fullName evidence="2">DNA polymerase III polC-type</fullName>
        <ecNumber evidence="2">2.7.7.7</ecNumber>
    </submittedName>
</protein>
<dbReference type="PANTHER" id="PTHR32294:SF5">
    <property type="entry name" value="DNA POLYMERASE III POLC-TYPE"/>
    <property type="match status" value="1"/>
</dbReference>
<dbReference type="Proteomes" id="UP000254621">
    <property type="component" value="Unassembled WGS sequence"/>
</dbReference>
<dbReference type="Gene3D" id="3.20.20.140">
    <property type="entry name" value="Metal-dependent hydrolases"/>
    <property type="match status" value="1"/>
</dbReference>
<dbReference type="EMBL" id="UHIV01000005">
    <property type="protein sequence ID" value="SUP61075.1"/>
    <property type="molecule type" value="Genomic_DNA"/>
</dbReference>
<proteinExistence type="predicted"/>
<dbReference type="InterPro" id="IPR004805">
    <property type="entry name" value="DnaE2/DnaE/PolC"/>
</dbReference>
<dbReference type="EC" id="2.7.7.7" evidence="2"/>
<keyword evidence="2" id="KW-0808">Transferase</keyword>
<dbReference type="AlphaFoldDB" id="A0A380P7K4"/>
<evidence type="ECO:0000259" key="1">
    <source>
        <dbReference type="Pfam" id="PF02811"/>
    </source>
</evidence>
<dbReference type="GO" id="GO:0006260">
    <property type="term" value="P:DNA replication"/>
    <property type="evidence" value="ECO:0007669"/>
    <property type="project" value="InterPro"/>
</dbReference>
<keyword evidence="2" id="KW-0548">Nucleotidyltransferase</keyword>
<dbReference type="SUPFAM" id="SSF89550">
    <property type="entry name" value="PHP domain-like"/>
    <property type="match status" value="1"/>
</dbReference>
<evidence type="ECO:0000313" key="3">
    <source>
        <dbReference type="Proteomes" id="UP000254621"/>
    </source>
</evidence>
<dbReference type="InterPro" id="IPR016195">
    <property type="entry name" value="Pol/histidinol_Pase-like"/>
</dbReference>
<dbReference type="Pfam" id="PF02811">
    <property type="entry name" value="PHP"/>
    <property type="match status" value="1"/>
</dbReference>
<reference evidence="2 3" key="1">
    <citation type="submission" date="2018-06" db="EMBL/GenBank/DDBJ databases">
        <authorList>
            <consortium name="Pathogen Informatics"/>
            <person name="Doyle S."/>
        </authorList>
    </citation>
    <scope>NUCLEOTIDE SEQUENCE [LARGE SCALE GENOMIC DNA]</scope>
    <source>
        <strain evidence="2 3">NCTC13645</strain>
    </source>
</reference>
<name>A0A380P7K4_WEIVI</name>
<dbReference type="InterPro" id="IPR004013">
    <property type="entry name" value="PHP_dom"/>
</dbReference>
<dbReference type="GO" id="GO:0008408">
    <property type="term" value="F:3'-5' exonuclease activity"/>
    <property type="evidence" value="ECO:0007669"/>
    <property type="project" value="InterPro"/>
</dbReference>